<accession>A0A813F6U8</accession>
<evidence type="ECO:0000256" key="2">
    <source>
        <dbReference type="SAM" id="Phobius"/>
    </source>
</evidence>
<keyword evidence="2" id="KW-0812">Transmembrane</keyword>
<comment type="caution">
    <text evidence="3">The sequence shown here is derived from an EMBL/GenBank/DDBJ whole genome shotgun (WGS) entry which is preliminary data.</text>
</comment>
<feature type="non-terminal residue" evidence="3">
    <location>
        <position position="1"/>
    </location>
</feature>
<name>A0A813F6U8_POLGL</name>
<dbReference type="AlphaFoldDB" id="A0A813F6U8"/>
<feature type="transmembrane region" description="Helical" evidence="2">
    <location>
        <begin position="47"/>
        <end position="70"/>
    </location>
</feature>
<organism evidence="3 4">
    <name type="scientific">Polarella glacialis</name>
    <name type="common">Dinoflagellate</name>
    <dbReference type="NCBI Taxonomy" id="89957"/>
    <lineage>
        <taxon>Eukaryota</taxon>
        <taxon>Sar</taxon>
        <taxon>Alveolata</taxon>
        <taxon>Dinophyceae</taxon>
        <taxon>Suessiales</taxon>
        <taxon>Suessiaceae</taxon>
        <taxon>Polarella</taxon>
    </lineage>
</organism>
<feature type="compositionally biased region" description="Polar residues" evidence="1">
    <location>
        <begin position="30"/>
        <end position="42"/>
    </location>
</feature>
<feature type="region of interest" description="Disordered" evidence="1">
    <location>
        <begin position="1"/>
        <end position="42"/>
    </location>
</feature>
<keyword evidence="4" id="KW-1185">Reference proteome</keyword>
<proteinExistence type="predicted"/>
<keyword evidence="2" id="KW-1133">Transmembrane helix</keyword>
<feature type="non-terminal residue" evidence="3">
    <location>
        <position position="328"/>
    </location>
</feature>
<evidence type="ECO:0000313" key="4">
    <source>
        <dbReference type="Proteomes" id="UP000654075"/>
    </source>
</evidence>
<keyword evidence="2" id="KW-0472">Membrane</keyword>
<dbReference type="Proteomes" id="UP000654075">
    <property type="component" value="Unassembled WGS sequence"/>
</dbReference>
<reference evidence="3" key="1">
    <citation type="submission" date="2021-02" db="EMBL/GenBank/DDBJ databases">
        <authorList>
            <person name="Dougan E. K."/>
            <person name="Rhodes N."/>
            <person name="Thang M."/>
            <person name="Chan C."/>
        </authorList>
    </citation>
    <scope>NUCLEOTIDE SEQUENCE</scope>
</reference>
<gene>
    <name evidence="3" type="ORF">PGLA1383_LOCUS24158</name>
</gene>
<dbReference type="EMBL" id="CAJNNV010018758">
    <property type="protein sequence ID" value="CAE8606171.1"/>
    <property type="molecule type" value="Genomic_DNA"/>
</dbReference>
<evidence type="ECO:0000256" key="1">
    <source>
        <dbReference type="SAM" id="MobiDB-lite"/>
    </source>
</evidence>
<evidence type="ECO:0000313" key="3">
    <source>
        <dbReference type="EMBL" id="CAE8606171.1"/>
    </source>
</evidence>
<sequence>APTRPAHLPPLSPEVPSNSGGIRPREDVQSPPTCASSAPTQSRSWPVLAPGLLGGLSLLLGFWLLAFGLAGRNLRSERIAVFREFLRRSASLPLPPDLLRNPPEKLEAAWSLPDANDPEAAPKRYRFNLSLLEVPLTAAVLSDDGDEDDELPLPLGGSDLQELRRSRLYRAVLPAQVLFDNATAAANTSAGALVGSTSQMPRILDEGLAGTLEIWLPDGRLLLRHTLEPVRWLPASSRSPQRGPAECAAVHGTFDAETARCSEQHILARLCYAVQPDGGPWDGKLVSDCEYGHRSPVYVPLADHLAGGDMEVILRGRMDPYVYASEVT</sequence>
<protein>
    <submittedName>
        <fullName evidence="3">Uncharacterized protein</fullName>
    </submittedName>
</protein>